<accession>A0A026X355</accession>
<dbReference type="EMBL" id="KK107039">
    <property type="protein sequence ID" value="EZA61829.1"/>
    <property type="molecule type" value="Genomic_DNA"/>
</dbReference>
<evidence type="ECO:0000313" key="1">
    <source>
        <dbReference type="EMBL" id="EZA61829.1"/>
    </source>
</evidence>
<protein>
    <submittedName>
        <fullName evidence="1">Uncharacterized protein</fullName>
    </submittedName>
</protein>
<gene>
    <name evidence="1" type="ORF">X777_04640</name>
</gene>
<keyword evidence="2" id="KW-1185">Reference proteome</keyword>
<organism evidence="1 2">
    <name type="scientific">Ooceraea biroi</name>
    <name type="common">Clonal raider ant</name>
    <name type="synonym">Cerapachys biroi</name>
    <dbReference type="NCBI Taxonomy" id="2015173"/>
    <lineage>
        <taxon>Eukaryota</taxon>
        <taxon>Metazoa</taxon>
        <taxon>Ecdysozoa</taxon>
        <taxon>Arthropoda</taxon>
        <taxon>Hexapoda</taxon>
        <taxon>Insecta</taxon>
        <taxon>Pterygota</taxon>
        <taxon>Neoptera</taxon>
        <taxon>Endopterygota</taxon>
        <taxon>Hymenoptera</taxon>
        <taxon>Apocrita</taxon>
        <taxon>Aculeata</taxon>
        <taxon>Formicoidea</taxon>
        <taxon>Formicidae</taxon>
        <taxon>Dorylinae</taxon>
        <taxon>Ooceraea</taxon>
    </lineage>
</organism>
<sequence length="106" mass="12017">MQFLRDDFIKELRSSRQKEVAEGACGCALFTVPGTDPVVEETLQYNAYSSHHKAPMIICEKLNTRVEKLKVYLKICNMEPWKFTGLESAQPICCRDGKAVLCNEAM</sequence>
<dbReference type="AlphaFoldDB" id="A0A026X355"/>
<evidence type="ECO:0000313" key="2">
    <source>
        <dbReference type="Proteomes" id="UP000053097"/>
    </source>
</evidence>
<name>A0A026X355_OOCBI</name>
<dbReference type="Proteomes" id="UP000053097">
    <property type="component" value="Unassembled WGS sequence"/>
</dbReference>
<reference evidence="1 2" key="1">
    <citation type="journal article" date="2014" name="Curr. Biol.">
        <title>The genome of the clonal raider ant Cerapachys biroi.</title>
        <authorList>
            <person name="Oxley P.R."/>
            <person name="Ji L."/>
            <person name="Fetter-Pruneda I."/>
            <person name="McKenzie S.K."/>
            <person name="Li C."/>
            <person name="Hu H."/>
            <person name="Zhang G."/>
            <person name="Kronauer D.J."/>
        </authorList>
    </citation>
    <scope>NUCLEOTIDE SEQUENCE [LARGE SCALE GENOMIC DNA]</scope>
</reference>
<proteinExistence type="predicted"/>